<accession>A0A395LLH6</accession>
<gene>
    <name evidence="2" type="ORF">DL238_08050</name>
</gene>
<comment type="caution">
    <text evidence="2">The sequence shown here is derived from an EMBL/GenBank/DDBJ whole genome shotgun (WGS) entry which is preliminary data.</text>
</comment>
<sequence length="214" mass="22174">MSPSLKQFSPDPRKKMLVSALFGALAGFFGITLLFRWTDAAEAGDSSLILAGVGFAYLAMGLMVGLGTLMPRAGSKVLNVEDSDELVESRRPLLASSLANVVLGAMMIVLANSGTGEPISVEIAVASVLGALAIAGLLTVKSWKYQDELMRQVSLEGASVAGALVLVTLLVWSAFAMNGIGPAFDAKLVVALVMAMTLVGAFVATGARGMLKPR</sequence>
<dbReference type="AlphaFoldDB" id="A0A395LLH6"/>
<name>A0A395LLH6_9SPHN</name>
<dbReference type="RefSeq" id="WP_115491780.1">
    <property type="nucleotide sequence ID" value="NZ_JACHWW010000001.1"/>
</dbReference>
<evidence type="ECO:0000313" key="3">
    <source>
        <dbReference type="Proteomes" id="UP000254101"/>
    </source>
</evidence>
<feature type="transmembrane region" description="Helical" evidence="1">
    <location>
        <begin position="188"/>
        <end position="211"/>
    </location>
</feature>
<keyword evidence="1" id="KW-0472">Membrane</keyword>
<feature type="transmembrane region" description="Helical" evidence="1">
    <location>
        <begin position="50"/>
        <end position="71"/>
    </location>
</feature>
<feature type="transmembrane region" description="Helical" evidence="1">
    <location>
        <begin position="123"/>
        <end position="143"/>
    </location>
</feature>
<proteinExistence type="predicted"/>
<protein>
    <submittedName>
        <fullName evidence="2">Uncharacterized protein</fullName>
    </submittedName>
</protein>
<keyword evidence="1" id="KW-1133">Transmembrane helix</keyword>
<evidence type="ECO:0000256" key="1">
    <source>
        <dbReference type="SAM" id="Phobius"/>
    </source>
</evidence>
<dbReference type="OrthoDB" id="7391593at2"/>
<dbReference type="Proteomes" id="UP000254101">
    <property type="component" value="Unassembled WGS sequence"/>
</dbReference>
<reference evidence="2 3" key="1">
    <citation type="submission" date="2018-07" db="EMBL/GenBank/DDBJ databases">
        <title>Erythrobacter nanhaiensis sp. nov., a novel member of the genus Erythrobacter isolated from the South China Sea.</title>
        <authorList>
            <person name="Chen X."/>
            <person name="Liu J."/>
        </authorList>
    </citation>
    <scope>NUCLEOTIDE SEQUENCE [LARGE SCALE GENOMIC DNA]</scope>
    <source>
        <strain evidence="2 3">S-5</strain>
    </source>
</reference>
<keyword evidence="1" id="KW-0812">Transmembrane</keyword>
<keyword evidence="3" id="KW-1185">Reference proteome</keyword>
<feature type="transmembrane region" description="Helical" evidence="1">
    <location>
        <begin position="92"/>
        <end position="111"/>
    </location>
</feature>
<feature type="transmembrane region" description="Helical" evidence="1">
    <location>
        <begin position="155"/>
        <end position="176"/>
    </location>
</feature>
<evidence type="ECO:0000313" key="2">
    <source>
        <dbReference type="EMBL" id="RDS77559.1"/>
    </source>
</evidence>
<organism evidence="2 3">
    <name type="scientific">Alteriqipengyuania lutimaris</name>
    <dbReference type="NCBI Taxonomy" id="1538146"/>
    <lineage>
        <taxon>Bacteria</taxon>
        <taxon>Pseudomonadati</taxon>
        <taxon>Pseudomonadota</taxon>
        <taxon>Alphaproteobacteria</taxon>
        <taxon>Sphingomonadales</taxon>
        <taxon>Erythrobacteraceae</taxon>
        <taxon>Alteriqipengyuania</taxon>
    </lineage>
</organism>
<dbReference type="EMBL" id="QRBB01000001">
    <property type="protein sequence ID" value="RDS77559.1"/>
    <property type="molecule type" value="Genomic_DNA"/>
</dbReference>